<keyword evidence="13" id="KW-1185">Reference proteome</keyword>
<dbReference type="Gene3D" id="2.160.20.10">
    <property type="entry name" value="Single-stranded right-handed beta-helix, Pectin lyase-like"/>
    <property type="match status" value="1"/>
</dbReference>
<dbReference type="EMBL" id="JAXQNO010000015">
    <property type="protein sequence ID" value="KAK4783538.1"/>
    <property type="molecule type" value="Genomic_DNA"/>
</dbReference>
<evidence type="ECO:0000256" key="10">
    <source>
        <dbReference type="SAM" id="MobiDB-lite"/>
    </source>
</evidence>
<dbReference type="InterPro" id="IPR018082">
    <property type="entry name" value="AmbAllergen"/>
</dbReference>
<name>A0AAN7L962_TRANT</name>
<evidence type="ECO:0000256" key="4">
    <source>
        <dbReference type="ARBA" id="ARBA00012272"/>
    </source>
</evidence>
<evidence type="ECO:0000256" key="2">
    <source>
        <dbReference type="ARBA" id="ARBA00005220"/>
    </source>
</evidence>
<evidence type="ECO:0000313" key="13">
    <source>
        <dbReference type="Proteomes" id="UP001346149"/>
    </source>
</evidence>
<organism evidence="12 13">
    <name type="scientific">Trapa natans</name>
    <name type="common">Water chestnut</name>
    <dbReference type="NCBI Taxonomy" id="22666"/>
    <lineage>
        <taxon>Eukaryota</taxon>
        <taxon>Viridiplantae</taxon>
        <taxon>Streptophyta</taxon>
        <taxon>Embryophyta</taxon>
        <taxon>Tracheophyta</taxon>
        <taxon>Spermatophyta</taxon>
        <taxon>Magnoliopsida</taxon>
        <taxon>eudicotyledons</taxon>
        <taxon>Gunneridae</taxon>
        <taxon>Pentapetalae</taxon>
        <taxon>rosids</taxon>
        <taxon>malvids</taxon>
        <taxon>Myrtales</taxon>
        <taxon>Lythraceae</taxon>
        <taxon>Trapa</taxon>
    </lineage>
</organism>
<evidence type="ECO:0000256" key="8">
    <source>
        <dbReference type="ARBA" id="ARBA00023239"/>
    </source>
</evidence>
<dbReference type="PANTHER" id="PTHR31683:SF197">
    <property type="entry name" value="PECTATE LYASE"/>
    <property type="match status" value="1"/>
</dbReference>
<evidence type="ECO:0000256" key="6">
    <source>
        <dbReference type="ARBA" id="ARBA00022729"/>
    </source>
</evidence>
<protein>
    <recommendedName>
        <fullName evidence="4 9">Pectate lyase</fullName>
        <ecNumber evidence="4 9">4.2.2.2</ecNumber>
    </recommendedName>
</protein>
<proteinExistence type="inferred from homology"/>
<evidence type="ECO:0000259" key="11">
    <source>
        <dbReference type="SMART" id="SM00656"/>
    </source>
</evidence>
<evidence type="ECO:0000313" key="12">
    <source>
        <dbReference type="EMBL" id="KAK4783538.1"/>
    </source>
</evidence>
<dbReference type="GO" id="GO:0046872">
    <property type="term" value="F:metal ion binding"/>
    <property type="evidence" value="ECO:0007669"/>
    <property type="project" value="UniProtKB-KW"/>
</dbReference>
<dbReference type="EC" id="4.2.2.2" evidence="4 9"/>
<keyword evidence="5 9" id="KW-0479">Metal-binding</keyword>
<comment type="cofactor">
    <cofactor evidence="9">
        <name>Ca(2+)</name>
        <dbReference type="ChEBI" id="CHEBI:29108"/>
    </cofactor>
    <text evidence="9">Binds 1 Ca(2+) ion. Required for its activity.</text>
</comment>
<dbReference type="InterPro" id="IPR045032">
    <property type="entry name" value="PEL"/>
</dbReference>
<feature type="chain" id="PRO_5042671046" description="Pectate lyase" evidence="9">
    <location>
        <begin position="33"/>
        <end position="518"/>
    </location>
</feature>
<reference evidence="12 13" key="1">
    <citation type="journal article" date="2023" name="Hortic Res">
        <title>Pangenome of water caltrop reveals structural variations and asymmetric subgenome divergence after allopolyploidization.</title>
        <authorList>
            <person name="Zhang X."/>
            <person name="Chen Y."/>
            <person name="Wang L."/>
            <person name="Yuan Y."/>
            <person name="Fang M."/>
            <person name="Shi L."/>
            <person name="Lu R."/>
            <person name="Comes H.P."/>
            <person name="Ma Y."/>
            <person name="Chen Y."/>
            <person name="Huang G."/>
            <person name="Zhou Y."/>
            <person name="Zheng Z."/>
            <person name="Qiu Y."/>
        </authorList>
    </citation>
    <scope>NUCLEOTIDE SEQUENCE [LARGE SCALE GENOMIC DNA]</scope>
    <source>
        <strain evidence="12">F231</strain>
    </source>
</reference>
<dbReference type="SMART" id="SM00656">
    <property type="entry name" value="Amb_all"/>
    <property type="match status" value="1"/>
</dbReference>
<dbReference type="AlphaFoldDB" id="A0AAN7L962"/>
<evidence type="ECO:0000256" key="7">
    <source>
        <dbReference type="ARBA" id="ARBA00022837"/>
    </source>
</evidence>
<comment type="caution">
    <text evidence="12">The sequence shown here is derived from an EMBL/GenBank/DDBJ whole genome shotgun (WGS) entry which is preliminary data.</text>
</comment>
<dbReference type="SUPFAM" id="SSF51126">
    <property type="entry name" value="Pectin lyase-like"/>
    <property type="match status" value="1"/>
</dbReference>
<keyword evidence="8 9" id="KW-0456">Lyase</keyword>
<comment type="similarity">
    <text evidence="3 9">Belongs to the polysaccharide lyase 1 family.</text>
</comment>
<dbReference type="PANTHER" id="PTHR31683">
    <property type="entry name" value="PECTATE LYASE 18-RELATED"/>
    <property type="match status" value="1"/>
</dbReference>
<keyword evidence="7 9" id="KW-0106">Calcium</keyword>
<dbReference type="InterPro" id="IPR012334">
    <property type="entry name" value="Pectin_lyas_fold"/>
</dbReference>
<dbReference type="InterPro" id="IPR011050">
    <property type="entry name" value="Pectin_lyase_fold/virulence"/>
</dbReference>
<feature type="domain" description="Pectate lyase" evidence="11">
    <location>
        <begin position="145"/>
        <end position="342"/>
    </location>
</feature>
<dbReference type="InterPro" id="IPR002022">
    <property type="entry name" value="Pec_lyase"/>
</dbReference>
<dbReference type="PRINTS" id="PR00807">
    <property type="entry name" value="AMBALLERGEN"/>
</dbReference>
<gene>
    <name evidence="12" type="ORF">SAY86_007912</name>
</gene>
<sequence length="518" mass="55562">MWRTCRFLAAVVCLSVVSLPLLLLAGAQLCLPHQHPDPEAVVHEVQRRVNESISRRQLLRLEENDQCGIGNPIDDCWRCNPNWRNDAQILADCAIGFGHDALGGKGGQAYYVTDPSDSDPVNPAPGTLRYGVVQAEPLWILFSRNMIINLKYQLPVSSFKTIDGRGAKVEITGKGCIILDSVTNVIIHNIHIHHCKPSDNAKIRTSPTQVSARGRTDGDGISVYASSKIWIDHCSLSYCTDGLIDVTRGSTAVTISNSLFSHHDKVMLLGHSDDFVADKGMQVTVAFNHFGEGLMERMPRCRHGYFHVVNNDYTQWGMYAVGGSAAPTINSQGNRYMAPQNSNKEVTKRMDTKESEWRRWNWRSEGDLMVNGAFFITSGADLSPQYAEATSMAPFAASVIEQLTVNAGIVGLPSTNGGPPPSNPVDSNPGGTQPSPGSVVGGSPPGPVYSGGGTDGYNPNPGGTPSNGAGTYGYYNPYINGGGGYAPGWSSSPAKTAASSCSIVLLFTLLALSISCKV</sequence>
<dbReference type="GO" id="GO:0030570">
    <property type="term" value="F:pectate lyase activity"/>
    <property type="evidence" value="ECO:0007669"/>
    <property type="project" value="UniProtKB-EC"/>
</dbReference>
<evidence type="ECO:0000256" key="1">
    <source>
        <dbReference type="ARBA" id="ARBA00000695"/>
    </source>
</evidence>
<comment type="catalytic activity">
    <reaction evidence="1 9">
        <text>Eliminative cleavage of (1-&gt;4)-alpha-D-galacturonan to give oligosaccharides with 4-deoxy-alpha-D-galact-4-enuronosyl groups at their non-reducing ends.</text>
        <dbReference type="EC" id="4.2.2.2"/>
    </reaction>
</comment>
<dbReference type="Proteomes" id="UP001346149">
    <property type="component" value="Unassembled WGS sequence"/>
</dbReference>
<accession>A0AAN7L962</accession>
<evidence type="ECO:0000256" key="5">
    <source>
        <dbReference type="ARBA" id="ARBA00022723"/>
    </source>
</evidence>
<comment type="pathway">
    <text evidence="2 9">Glycan metabolism; pectin degradation; 2-dehydro-3-deoxy-D-gluconate from pectin: step 2/5.</text>
</comment>
<feature type="region of interest" description="Disordered" evidence="10">
    <location>
        <begin position="411"/>
        <end position="464"/>
    </location>
</feature>
<feature type="compositionally biased region" description="Low complexity" evidence="10">
    <location>
        <begin position="429"/>
        <end position="442"/>
    </location>
</feature>
<keyword evidence="6 9" id="KW-0732">Signal</keyword>
<dbReference type="Pfam" id="PF00544">
    <property type="entry name" value="Pectate_lyase_4"/>
    <property type="match status" value="1"/>
</dbReference>
<evidence type="ECO:0000256" key="3">
    <source>
        <dbReference type="ARBA" id="ARBA00010980"/>
    </source>
</evidence>
<evidence type="ECO:0000256" key="9">
    <source>
        <dbReference type="RuleBase" id="RU361123"/>
    </source>
</evidence>
<feature type="signal peptide" evidence="9">
    <location>
        <begin position="1"/>
        <end position="32"/>
    </location>
</feature>